<dbReference type="InterPro" id="IPR036249">
    <property type="entry name" value="Thioredoxin-like_sf"/>
</dbReference>
<dbReference type="Proteomes" id="UP000789396">
    <property type="component" value="Unassembled WGS sequence"/>
</dbReference>
<dbReference type="InterPro" id="IPR036188">
    <property type="entry name" value="FAD/NAD-bd_sf"/>
</dbReference>
<keyword evidence="4" id="KW-0274">FAD</keyword>
<dbReference type="Gene3D" id="3.40.30.20">
    <property type="match status" value="1"/>
</dbReference>
<dbReference type="OrthoDB" id="2690153at2759"/>
<dbReference type="InterPro" id="IPR002938">
    <property type="entry name" value="FAD-bd"/>
</dbReference>
<dbReference type="Pfam" id="PF01494">
    <property type="entry name" value="FAD_binding_3"/>
    <property type="match status" value="1"/>
</dbReference>
<sequence length="498" mass="56609">MTFDCINSNFPFGLLNRQNKTEDYLRDALHKKKSIGKKNVPNVESCMELIKYEEKDDHVIAVVKNTKNNVEEEIRCQYLVGCDGVHSTVRKGGNGWTYEGQTLSSSWVIADVEIDHELVKYDQATGFAIGDGSIAIFPLDARKNTVRIVVKIPEEEIKHETNGHVTHGVDITLEELQKMIDVQITPIKLELKNLVWISPFKINERIVNRYRTGRVFVAGDAAHCHSPLGGQGMNLGIQDAHNLAFKLTLAIRNQAADVNKLLDSYEQERYPVGKSVVEGTSLATKMLIANDFISTFLRTHVAPFMSHFFPQTTFKFQDKLFHYDLNYLPETSEIFHKHKSCCSSAENKLIKAGHFVLDGLLKKITSHKSHEHITMFDVFRSTALKHTLILFTLTKGVTVDRNPLIETLLEIYNDYKNTITPIIISDQSAVHTVDIPFMPFSEESREQYIFVECKSELHEKYGVMKEIGQQAFVLVRPDLYVASAVSENDVNELRTFLD</sequence>
<dbReference type="GO" id="GO:0016709">
    <property type="term" value="F:oxidoreductase activity, acting on paired donors, with incorporation or reduction of molecular oxygen, NAD(P)H as one donor, and incorporation of one atom of oxygen"/>
    <property type="evidence" value="ECO:0007669"/>
    <property type="project" value="UniProtKB-ARBA"/>
</dbReference>
<dbReference type="InterPro" id="IPR038220">
    <property type="entry name" value="PHOX_C_sf"/>
</dbReference>
<feature type="domain" description="FAD-binding" evidence="6">
    <location>
        <begin position="42"/>
        <end position="279"/>
    </location>
</feature>
<dbReference type="EMBL" id="CAJVPZ010016840">
    <property type="protein sequence ID" value="CAG8676301.1"/>
    <property type="molecule type" value="Genomic_DNA"/>
</dbReference>
<keyword evidence="5" id="KW-0560">Oxidoreductase</keyword>
<dbReference type="PRINTS" id="PR00420">
    <property type="entry name" value="RNGMNOXGNASE"/>
</dbReference>
<gene>
    <name evidence="8" type="ORF">RFULGI_LOCUS9429</name>
</gene>
<dbReference type="Gene3D" id="3.50.50.60">
    <property type="entry name" value="FAD/NAD(P)-binding domain"/>
    <property type="match status" value="2"/>
</dbReference>
<evidence type="ECO:0000256" key="3">
    <source>
        <dbReference type="ARBA" id="ARBA00022630"/>
    </source>
</evidence>
<evidence type="ECO:0000256" key="2">
    <source>
        <dbReference type="ARBA" id="ARBA00007801"/>
    </source>
</evidence>
<dbReference type="SUPFAM" id="SSF51905">
    <property type="entry name" value="FAD/NAD(P)-binding domain"/>
    <property type="match status" value="1"/>
</dbReference>
<dbReference type="GO" id="GO:0071949">
    <property type="term" value="F:FAD binding"/>
    <property type="evidence" value="ECO:0007669"/>
    <property type="project" value="InterPro"/>
</dbReference>
<feature type="non-terminal residue" evidence="8">
    <location>
        <position position="1"/>
    </location>
</feature>
<reference evidence="8" key="1">
    <citation type="submission" date="2021-06" db="EMBL/GenBank/DDBJ databases">
        <authorList>
            <person name="Kallberg Y."/>
            <person name="Tangrot J."/>
            <person name="Rosling A."/>
        </authorList>
    </citation>
    <scope>NUCLEOTIDE SEQUENCE</scope>
    <source>
        <strain evidence="8">IN212</strain>
    </source>
</reference>
<dbReference type="PANTHER" id="PTHR43004:SF19">
    <property type="entry name" value="BINDING MONOOXYGENASE, PUTATIVE (JCVI)-RELATED"/>
    <property type="match status" value="1"/>
</dbReference>
<dbReference type="Pfam" id="PF07976">
    <property type="entry name" value="Phe_hydrox_dim"/>
    <property type="match status" value="1"/>
</dbReference>
<dbReference type="InterPro" id="IPR012941">
    <property type="entry name" value="Phe_hydrox_C_dim_dom"/>
</dbReference>
<dbReference type="AlphaFoldDB" id="A0A9N9EJA5"/>
<dbReference type="PANTHER" id="PTHR43004">
    <property type="entry name" value="TRK SYSTEM POTASSIUM UPTAKE PROTEIN"/>
    <property type="match status" value="1"/>
</dbReference>
<keyword evidence="9" id="KW-1185">Reference proteome</keyword>
<evidence type="ECO:0000313" key="8">
    <source>
        <dbReference type="EMBL" id="CAG8676301.1"/>
    </source>
</evidence>
<evidence type="ECO:0000259" key="6">
    <source>
        <dbReference type="Pfam" id="PF01494"/>
    </source>
</evidence>
<dbReference type="InterPro" id="IPR050641">
    <property type="entry name" value="RIFMO-like"/>
</dbReference>
<evidence type="ECO:0000256" key="4">
    <source>
        <dbReference type="ARBA" id="ARBA00022827"/>
    </source>
</evidence>
<dbReference type="SUPFAM" id="SSF52833">
    <property type="entry name" value="Thioredoxin-like"/>
    <property type="match status" value="1"/>
</dbReference>
<evidence type="ECO:0000256" key="1">
    <source>
        <dbReference type="ARBA" id="ARBA00001974"/>
    </source>
</evidence>
<evidence type="ECO:0000256" key="5">
    <source>
        <dbReference type="ARBA" id="ARBA00023002"/>
    </source>
</evidence>
<evidence type="ECO:0000313" key="9">
    <source>
        <dbReference type="Proteomes" id="UP000789396"/>
    </source>
</evidence>
<evidence type="ECO:0000259" key="7">
    <source>
        <dbReference type="Pfam" id="PF07976"/>
    </source>
</evidence>
<accession>A0A9N9EJA5</accession>
<keyword evidence="3" id="KW-0285">Flavoprotein</keyword>
<feature type="domain" description="Phenol hydroxylase-like C-terminal dimerisation" evidence="7">
    <location>
        <begin position="426"/>
        <end position="497"/>
    </location>
</feature>
<comment type="caution">
    <text evidence="8">The sequence shown here is derived from an EMBL/GenBank/DDBJ whole genome shotgun (WGS) entry which is preliminary data.</text>
</comment>
<name>A0A9N9EJA5_9GLOM</name>
<comment type="cofactor">
    <cofactor evidence="1">
        <name>FAD</name>
        <dbReference type="ChEBI" id="CHEBI:57692"/>
    </cofactor>
</comment>
<protein>
    <submittedName>
        <fullName evidence="8">6468_t:CDS:1</fullName>
    </submittedName>
</protein>
<proteinExistence type="inferred from homology"/>
<comment type="similarity">
    <text evidence="2">Belongs to the PheA/TfdB FAD monooxygenase family.</text>
</comment>
<organism evidence="8 9">
    <name type="scientific">Racocetra fulgida</name>
    <dbReference type="NCBI Taxonomy" id="60492"/>
    <lineage>
        <taxon>Eukaryota</taxon>
        <taxon>Fungi</taxon>
        <taxon>Fungi incertae sedis</taxon>
        <taxon>Mucoromycota</taxon>
        <taxon>Glomeromycotina</taxon>
        <taxon>Glomeromycetes</taxon>
        <taxon>Diversisporales</taxon>
        <taxon>Gigasporaceae</taxon>
        <taxon>Racocetra</taxon>
    </lineage>
</organism>